<keyword evidence="5 8" id="KW-1133">Transmembrane helix</keyword>
<evidence type="ECO:0000313" key="10">
    <source>
        <dbReference type="Proteomes" id="UP000323011"/>
    </source>
</evidence>
<evidence type="ECO:0000256" key="7">
    <source>
        <dbReference type="SAM" id="MobiDB-lite"/>
    </source>
</evidence>
<protein>
    <recommendedName>
        <fullName evidence="11">EGF-like domain-containing protein</fullName>
    </recommendedName>
</protein>
<keyword evidence="3" id="KW-1003">Cell membrane</keyword>
<dbReference type="Pfam" id="PF12036">
    <property type="entry name" value="DUF3522"/>
    <property type="match status" value="1"/>
</dbReference>
<evidence type="ECO:0000256" key="5">
    <source>
        <dbReference type="ARBA" id="ARBA00022989"/>
    </source>
</evidence>
<feature type="region of interest" description="Disordered" evidence="7">
    <location>
        <begin position="1262"/>
        <end position="1283"/>
    </location>
</feature>
<evidence type="ECO:0000256" key="6">
    <source>
        <dbReference type="ARBA" id="ARBA00023136"/>
    </source>
</evidence>
<evidence type="ECO:0000256" key="2">
    <source>
        <dbReference type="ARBA" id="ARBA00005542"/>
    </source>
</evidence>
<proteinExistence type="inferred from homology"/>
<comment type="subcellular location">
    <subcellularLocation>
        <location evidence="1">Cell membrane</location>
        <topology evidence="1">Multi-pass membrane protein</topology>
    </subcellularLocation>
</comment>
<accession>A0A5A8C1K1</accession>
<feature type="compositionally biased region" description="Low complexity" evidence="7">
    <location>
        <begin position="734"/>
        <end position="760"/>
    </location>
</feature>
<dbReference type="EMBL" id="VLTN01000078">
    <property type="protein sequence ID" value="KAA0146768.1"/>
    <property type="molecule type" value="Genomic_DNA"/>
</dbReference>
<feature type="region of interest" description="Disordered" evidence="7">
    <location>
        <begin position="501"/>
        <end position="544"/>
    </location>
</feature>
<evidence type="ECO:0000313" key="9">
    <source>
        <dbReference type="EMBL" id="KAA0146768.1"/>
    </source>
</evidence>
<feature type="transmembrane region" description="Helical" evidence="8">
    <location>
        <begin position="927"/>
        <end position="947"/>
    </location>
</feature>
<reference evidence="9 10" key="1">
    <citation type="submission" date="2019-07" db="EMBL/GenBank/DDBJ databases">
        <title>Genomes of Cafeteria roenbergensis.</title>
        <authorList>
            <person name="Fischer M.G."/>
            <person name="Hackl T."/>
            <person name="Roman M."/>
        </authorList>
    </citation>
    <scope>NUCLEOTIDE SEQUENCE [LARGE SCALE GENOMIC DNA]</scope>
    <source>
        <strain evidence="9 10">BVI</strain>
    </source>
</reference>
<feature type="region of interest" description="Disordered" evidence="7">
    <location>
        <begin position="438"/>
        <end position="457"/>
    </location>
</feature>
<keyword evidence="10" id="KW-1185">Reference proteome</keyword>
<feature type="compositionally biased region" description="Low complexity" evidence="7">
    <location>
        <begin position="438"/>
        <end position="450"/>
    </location>
</feature>
<feature type="compositionally biased region" description="Basic and acidic residues" evidence="7">
    <location>
        <begin position="423"/>
        <end position="433"/>
    </location>
</feature>
<feature type="compositionally biased region" description="Low complexity" evidence="7">
    <location>
        <begin position="796"/>
        <end position="815"/>
    </location>
</feature>
<feature type="region of interest" description="Disordered" evidence="7">
    <location>
        <begin position="1141"/>
        <end position="1186"/>
    </location>
</feature>
<feature type="region of interest" description="Disordered" evidence="7">
    <location>
        <begin position="1199"/>
        <end position="1226"/>
    </location>
</feature>
<sequence>MHNVSLMLEKAVVFGSDRLFLWPIRVPPGTAALTVEGVLVQQRDSTATPVLLIRTGGRVPTTENFDAAEAFLPPLAETVQEARAEAAAAAAKARQDTLADTGNATAAEDAAAAAATAAIDAEASSVGSGTGSAHARASARVVLHGQSDTVFAAVWGGRALFSNTYPQTSHTRDVSVRLRARAEVCSPPTAPSDGDCLRVGSGVFLLPGVSGSHKVEDLSGGLAWTFTLVGAVPGLQASPDRAVQDITIPRFTSAMTITLARWKDASDARLSVRIRAEACVQGAAGAEDGEGLDRPVTMTAACDADGWEVASVTAEKPGQTRSVTVLLPRAGRWVAVASLTGPTEDLDPNPVTAAVTVTTYTVARSAASGAGVLFSDAERTLASPQGAANAAGDAADAHSGSGSGSGSGGNGNGTSATATQLGDRARVEAEARWRAAEAAAQAARHSGRAAPGWPFSLDAGTTATQGLTQDFASPSDSAAMFKLTRAGGDVATIADLRRAAADHGTSGDSARMRETAASTSSRGPRDGTPAGMVGPENDGAAPTDVSWGGMPLAYHLDVPGHARVAAEDAGGKGAPVIAPADFTLAPENARVVKSVGAGFTELVWELERPPPGEWFVAIVHSPAGTDLVCEDVLSPTDLAVMDEGLLAQGAVDGAAAVAAGVGAAGAAETASSADAEAQALAELAGGSDSADGASARAGASADMAAHPAGKSAGTKGRHGDSGAGPSDPDAEVVATATFTDGSGSAAGSTASSRAGSSSGSPMLGGVAMLGAVSRQPTTGRGAAEPAPISPQTRPIGAPASGAGSAEASGSADSTSMSARATSGLMAIENTLSAELGEVMNLAKQYLAELGFSSGTDEAEARRRAALLYNPADRLYAISATLTACSAHCSGQCTLLRSEGYVAGQCVCTNPYRFAGDYCDEETGSVPFYSLSTGLLVLSNAAMLPAVLLALRWHLWGEAVVLAGAALSSALYHTCDQYLFCFSSTYHSLQAMDISGSYLAVAVSLMLLAGLPQSARLALAIALLAVFLFTLDNPASLGRAAGLAVTVAVALLSLVAGVCYSVLRNFAAWSKVAARATQAEERAREREARQLTAQGKSADASGAFAGAGGAGAGGAGAEEGAEAEEEAGDLFDGDALAAAFVGDEEPDSGASFYGDGDDDGRRGSGAAAEDGGAVVSESGDEAEPADDVAPAITDPVVADAAADGAASEEDGAAEDEEDDGSGERRGLLSGAAGMALGNGSATGGAVSAGGGVGAVAGRGAGGSNGVARSASGRPISALSSPTHTPIAAPQAAPAWCTARARRALVGSAELLLFKSGNFRWKWIYTALALFGLALLLVLVSTNGSYWITHSLWHCAIMGVPAALILARVDPRGPLLVFDASARRRVGIE</sequence>
<dbReference type="Proteomes" id="UP000323011">
    <property type="component" value="Unassembled WGS sequence"/>
</dbReference>
<evidence type="ECO:0000256" key="4">
    <source>
        <dbReference type="ARBA" id="ARBA00022692"/>
    </source>
</evidence>
<evidence type="ECO:0008006" key="11">
    <source>
        <dbReference type="Google" id="ProtNLM"/>
    </source>
</evidence>
<comment type="caution">
    <text evidence="9">The sequence shown here is derived from an EMBL/GenBank/DDBJ whole genome shotgun (WGS) entry which is preliminary data.</text>
</comment>
<feature type="transmembrane region" description="Helical" evidence="8">
    <location>
        <begin position="993"/>
        <end position="1010"/>
    </location>
</feature>
<dbReference type="InterPro" id="IPR021910">
    <property type="entry name" value="NGX6/PGAP6/MYMK"/>
</dbReference>
<feature type="transmembrane region" description="Helical" evidence="8">
    <location>
        <begin position="1017"/>
        <end position="1034"/>
    </location>
</feature>
<keyword evidence="6 8" id="KW-0472">Membrane</keyword>
<feature type="compositionally biased region" description="Acidic residues" evidence="7">
    <location>
        <begin position="1205"/>
        <end position="1219"/>
    </location>
</feature>
<evidence type="ECO:0000256" key="1">
    <source>
        <dbReference type="ARBA" id="ARBA00004651"/>
    </source>
</evidence>
<evidence type="ECO:0000256" key="3">
    <source>
        <dbReference type="ARBA" id="ARBA00022475"/>
    </source>
</evidence>
<feature type="transmembrane region" description="Helical" evidence="8">
    <location>
        <begin position="1321"/>
        <end position="1339"/>
    </location>
</feature>
<keyword evidence="4 8" id="KW-0812">Transmembrane</keyword>
<feature type="region of interest" description="Disordered" evidence="7">
    <location>
        <begin position="774"/>
        <end position="816"/>
    </location>
</feature>
<organism evidence="9 10">
    <name type="scientific">Cafeteria roenbergensis</name>
    <name type="common">Marine flagellate</name>
    <dbReference type="NCBI Taxonomy" id="33653"/>
    <lineage>
        <taxon>Eukaryota</taxon>
        <taxon>Sar</taxon>
        <taxon>Stramenopiles</taxon>
        <taxon>Bigyra</taxon>
        <taxon>Opalozoa</taxon>
        <taxon>Bicosoecida</taxon>
        <taxon>Cafeteriaceae</taxon>
        <taxon>Cafeteria</taxon>
    </lineage>
</organism>
<feature type="region of interest" description="Disordered" evidence="7">
    <location>
        <begin position="385"/>
        <end position="433"/>
    </location>
</feature>
<dbReference type="PANTHER" id="PTHR14319">
    <property type="entry name" value="FIVE-SPAN TRANSMEMBRANE PROTEIN M83"/>
    <property type="match status" value="1"/>
</dbReference>
<feature type="compositionally biased region" description="Gly residues" evidence="7">
    <location>
        <begin position="401"/>
        <end position="412"/>
    </location>
</feature>
<feature type="compositionally biased region" description="Low complexity" evidence="7">
    <location>
        <begin position="386"/>
        <end position="400"/>
    </location>
</feature>
<comment type="similarity">
    <text evidence="2">Belongs to the TMEM8 family.</text>
</comment>
<feature type="compositionally biased region" description="Low complexity" evidence="7">
    <location>
        <begin position="686"/>
        <end position="705"/>
    </location>
</feature>
<gene>
    <name evidence="9" type="ORF">FNF29_07833</name>
</gene>
<feature type="transmembrane region" description="Helical" evidence="8">
    <location>
        <begin position="1040"/>
        <end position="1062"/>
    </location>
</feature>
<feature type="region of interest" description="Disordered" evidence="7">
    <location>
        <begin position="686"/>
        <end position="762"/>
    </location>
</feature>
<feature type="transmembrane region" description="Helical" evidence="8">
    <location>
        <begin position="954"/>
        <end position="973"/>
    </location>
</feature>
<name>A0A5A8C1K1_CAFRO</name>
<evidence type="ECO:0000256" key="8">
    <source>
        <dbReference type="SAM" id="Phobius"/>
    </source>
</evidence>
<dbReference type="PANTHER" id="PTHR14319:SF3">
    <property type="entry name" value="TRANSMEMBRANE PROTEIN-LIKE PROTEIN"/>
    <property type="match status" value="1"/>
</dbReference>
<dbReference type="GO" id="GO:0005886">
    <property type="term" value="C:plasma membrane"/>
    <property type="evidence" value="ECO:0007669"/>
    <property type="project" value="UniProtKB-SubCell"/>
</dbReference>
<feature type="compositionally biased region" description="Low complexity" evidence="7">
    <location>
        <begin position="1163"/>
        <end position="1176"/>
    </location>
</feature>
<feature type="transmembrane region" description="Helical" evidence="8">
    <location>
        <begin position="1345"/>
        <end position="1365"/>
    </location>
</feature>